<reference evidence="11" key="1">
    <citation type="submission" date="2019-08" db="EMBL/GenBank/DDBJ databases">
        <title>The genome of the North American firefly Photinus pyralis.</title>
        <authorList>
            <consortium name="Photinus pyralis genome working group"/>
            <person name="Fallon T.R."/>
            <person name="Sander Lower S.E."/>
            <person name="Weng J.-K."/>
        </authorList>
    </citation>
    <scope>NUCLEOTIDE SEQUENCE</scope>
    <source>
        <strain evidence="11">TRF0915ILg1</strain>
        <tissue evidence="11">Whole body</tissue>
    </source>
</reference>
<dbReference type="InterPro" id="IPR043504">
    <property type="entry name" value="Peptidase_S1_PA_chymotrypsin"/>
</dbReference>
<dbReference type="PANTHER" id="PTHR24256">
    <property type="entry name" value="TRYPTASE-RELATED"/>
    <property type="match status" value="1"/>
</dbReference>
<keyword evidence="6" id="KW-0325">Glycoprotein</keyword>
<keyword evidence="4" id="KW-0720">Serine protease</keyword>
<protein>
    <recommendedName>
        <fullName evidence="13">CLIP domain-containing serine protease</fullName>
    </recommendedName>
</protein>
<feature type="domain" description="Peptidase S1" evidence="9">
    <location>
        <begin position="86"/>
        <end position="348"/>
    </location>
</feature>
<dbReference type="InterPro" id="IPR001254">
    <property type="entry name" value="Trypsin_dom"/>
</dbReference>
<evidence type="ECO:0000256" key="7">
    <source>
        <dbReference type="ARBA" id="ARBA00024195"/>
    </source>
</evidence>
<feature type="chain" id="PRO_5035425523" description="CLIP domain-containing serine protease" evidence="8">
    <location>
        <begin position="17"/>
        <end position="349"/>
    </location>
</feature>
<evidence type="ECO:0000256" key="5">
    <source>
        <dbReference type="ARBA" id="ARBA00023157"/>
    </source>
</evidence>
<dbReference type="SUPFAM" id="SSF50494">
    <property type="entry name" value="Trypsin-like serine proteases"/>
    <property type="match status" value="1"/>
</dbReference>
<evidence type="ECO:0000256" key="6">
    <source>
        <dbReference type="ARBA" id="ARBA00023180"/>
    </source>
</evidence>
<evidence type="ECO:0000256" key="1">
    <source>
        <dbReference type="ARBA" id="ARBA00022670"/>
    </source>
</evidence>
<evidence type="ECO:0000256" key="8">
    <source>
        <dbReference type="SAM" id="SignalP"/>
    </source>
</evidence>
<dbReference type="OrthoDB" id="6732254at2759"/>
<dbReference type="Gene3D" id="3.30.1640.30">
    <property type="match status" value="1"/>
</dbReference>
<evidence type="ECO:0000259" key="9">
    <source>
        <dbReference type="PROSITE" id="PS50240"/>
    </source>
</evidence>
<keyword evidence="12" id="KW-1185">Reference proteome</keyword>
<dbReference type="CDD" id="cd00190">
    <property type="entry name" value="Tryp_SPc"/>
    <property type="match status" value="1"/>
</dbReference>
<dbReference type="InterPro" id="IPR038565">
    <property type="entry name" value="CLIP_sf"/>
</dbReference>
<keyword evidence="5" id="KW-1015">Disulfide bond</keyword>
<dbReference type="Pfam" id="PF12032">
    <property type="entry name" value="CLIP"/>
    <property type="match status" value="1"/>
</dbReference>
<accession>A0A8K0D3G3</accession>
<dbReference type="PROSITE" id="PS51888">
    <property type="entry name" value="CLIP"/>
    <property type="match status" value="1"/>
</dbReference>
<dbReference type="FunFam" id="2.40.10.10:FF:000028">
    <property type="entry name" value="Serine protease easter"/>
    <property type="match status" value="1"/>
</dbReference>
<gene>
    <name evidence="11" type="ORF">ILUMI_10342</name>
</gene>
<dbReference type="InterPro" id="IPR051487">
    <property type="entry name" value="Ser/Thr_Proteases_Immune/Dev"/>
</dbReference>
<feature type="domain" description="Clip" evidence="10">
    <location>
        <begin position="19"/>
        <end position="68"/>
    </location>
</feature>
<evidence type="ECO:0000256" key="3">
    <source>
        <dbReference type="ARBA" id="ARBA00022801"/>
    </source>
</evidence>
<dbReference type="EMBL" id="VTPC01005628">
    <property type="protein sequence ID" value="KAF2895833.1"/>
    <property type="molecule type" value="Genomic_DNA"/>
</dbReference>
<dbReference type="SMART" id="SM00020">
    <property type="entry name" value="Tryp_SPc"/>
    <property type="match status" value="1"/>
</dbReference>
<dbReference type="GO" id="GO:0004252">
    <property type="term" value="F:serine-type endopeptidase activity"/>
    <property type="evidence" value="ECO:0007669"/>
    <property type="project" value="InterPro"/>
</dbReference>
<keyword evidence="2 8" id="KW-0732">Signal</keyword>
<organism evidence="11 12">
    <name type="scientific">Ignelater luminosus</name>
    <name type="common">Cucubano</name>
    <name type="synonym">Pyrophorus luminosus</name>
    <dbReference type="NCBI Taxonomy" id="2038154"/>
    <lineage>
        <taxon>Eukaryota</taxon>
        <taxon>Metazoa</taxon>
        <taxon>Ecdysozoa</taxon>
        <taxon>Arthropoda</taxon>
        <taxon>Hexapoda</taxon>
        <taxon>Insecta</taxon>
        <taxon>Pterygota</taxon>
        <taxon>Neoptera</taxon>
        <taxon>Endopterygota</taxon>
        <taxon>Coleoptera</taxon>
        <taxon>Polyphaga</taxon>
        <taxon>Elateriformia</taxon>
        <taxon>Elateroidea</taxon>
        <taxon>Elateridae</taxon>
        <taxon>Agrypninae</taxon>
        <taxon>Pyrophorini</taxon>
        <taxon>Ignelater</taxon>
    </lineage>
</organism>
<comment type="similarity">
    <text evidence="7">Belongs to the peptidase S1 family. CLIP subfamily.</text>
</comment>
<dbReference type="Pfam" id="PF00089">
    <property type="entry name" value="Trypsin"/>
    <property type="match status" value="1"/>
</dbReference>
<evidence type="ECO:0000259" key="10">
    <source>
        <dbReference type="PROSITE" id="PS51888"/>
    </source>
</evidence>
<feature type="signal peptide" evidence="8">
    <location>
        <begin position="1"/>
        <end position="16"/>
    </location>
</feature>
<dbReference type="InterPro" id="IPR022700">
    <property type="entry name" value="CLIP"/>
</dbReference>
<sequence>MFLIFLLGLFVVYAQAEDKCTTPNNENALCIPLESCPVLNSVKDDPKSYAFIVQSACGNKLDTTLVCCGTLSNFAEGENTFVDEDVCGFQHSDDYKHTENKPVLTESPWLALIAYKDKQGTTLPINTRYKCSGSLIGKKHILTSAECLTLKDVIPSHVRLGEYDTANKTDCFEESNVLECSDAVRDYAIKQIIVHPDYDEKHRKNNIGLIRLDKTVLYSDYIRPICLSSPDKTKAQVGDTLVSSSWQKRVESDTETKIITSRTLITNEVCRTYYKTDDVLFDGVMCGHPKESNNGLCYGNLGSPILFSHKWRWHQEGILSHRERCGFLFPEVYTRVEYYLDWIKEKVES</sequence>
<evidence type="ECO:0000256" key="4">
    <source>
        <dbReference type="ARBA" id="ARBA00022825"/>
    </source>
</evidence>
<dbReference type="PROSITE" id="PS50240">
    <property type="entry name" value="TRYPSIN_DOM"/>
    <property type="match status" value="1"/>
</dbReference>
<keyword evidence="3" id="KW-0378">Hydrolase</keyword>
<evidence type="ECO:0000256" key="2">
    <source>
        <dbReference type="ARBA" id="ARBA00022729"/>
    </source>
</evidence>
<dbReference type="InterPro" id="IPR009003">
    <property type="entry name" value="Peptidase_S1_PA"/>
</dbReference>
<name>A0A8K0D3G3_IGNLU</name>
<keyword evidence="1" id="KW-0645">Protease</keyword>
<evidence type="ECO:0000313" key="11">
    <source>
        <dbReference type="EMBL" id="KAF2895833.1"/>
    </source>
</evidence>
<dbReference type="AlphaFoldDB" id="A0A8K0D3G3"/>
<dbReference type="GO" id="GO:0006508">
    <property type="term" value="P:proteolysis"/>
    <property type="evidence" value="ECO:0007669"/>
    <property type="project" value="UniProtKB-KW"/>
</dbReference>
<proteinExistence type="inferred from homology"/>
<evidence type="ECO:0000313" key="12">
    <source>
        <dbReference type="Proteomes" id="UP000801492"/>
    </source>
</evidence>
<dbReference type="SMART" id="SM00680">
    <property type="entry name" value="CLIP"/>
    <property type="match status" value="1"/>
</dbReference>
<comment type="caution">
    <text evidence="11">The sequence shown here is derived from an EMBL/GenBank/DDBJ whole genome shotgun (WGS) entry which is preliminary data.</text>
</comment>
<dbReference type="Proteomes" id="UP000801492">
    <property type="component" value="Unassembled WGS sequence"/>
</dbReference>
<dbReference type="Gene3D" id="2.40.10.10">
    <property type="entry name" value="Trypsin-like serine proteases"/>
    <property type="match status" value="2"/>
</dbReference>
<evidence type="ECO:0008006" key="13">
    <source>
        <dbReference type="Google" id="ProtNLM"/>
    </source>
</evidence>